<dbReference type="AlphaFoldDB" id="A0AAD1ELE4"/>
<dbReference type="KEGG" id="ria:C7V51_03365"/>
<proteinExistence type="predicted"/>
<dbReference type="EMBL" id="CP028130">
    <property type="protein sequence ID" value="AZZ55032.1"/>
    <property type="molecule type" value="Genomic_DNA"/>
</dbReference>
<gene>
    <name evidence="1" type="ORF">C7V51_03365</name>
</gene>
<sequence>MDMNSLQDPYVNDMPTDPELLSDLGRVAWAAARLHFGVRDAIGRHLGAPTDAPFKTTLGGAIKQLEGLAKSAGRIDQVEWAADVGWPATRSRNAVIHAIVITAEDGRQALVTQDQSAPGRFLVPELRAVTLDLINASMRLTL</sequence>
<protein>
    <submittedName>
        <fullName evidence="1">Uncharacterized protein</fullName>
    </submittedName>
</protein>
<accession>A0AAD1ELE4</accession>
<dbReference type="Proteomes" id="UP000283946">
    <property type="component" value="Chromosome"/>
</dbReference>
<organism evidence="1 2">
    <name type="scientific">Rathayibacter iranicus</name>
    <dbReference type="NCBI Taxonomy" id="59737"/>
    <lineage>
        <taxon>Bacteria</taxon>
        <taxon>Bacillati</taxon>
        <taxon>Actinomycetota</taxon>
        <taxon>Actinomycetes</taxon>
        <taxon>Micrococcales</taxon>
        <taxon>Microbacteriaceae</taxon>
        <taxon>Rathayibacter</taxon>
    </lineage>
</organism>
<name>A0AAD1ELE4_9MICO</name>
<reference evidence="1 2" key="1">
    <citation type="submission" date="2018-03" db="EMBL/GenBank/DDBJ databases">
        <title>Bacteriophage NCPPB3778 and a type I-E CRISPR drive the evolution of the US Biological Select Agent, Rathayibacter toxicus.</title>
        <authorList>
            <person name="Davis E.W.II."/>
            <person name="Tabima J.F."/>
            <person name="Weisberg A.J."/>
            <person name="Dantas Lopes L."/>
            <person name="Wiseman M.S."/>
            <person name="Wiseman M.S."/>
            <person name="Pupko T."/>
            <person name="Belcher M.S."/>
            <person name="Sechler A.J."/>
            <person name="Tancos M.A."/>
            <person name="Schroeder B.K."/>
            <person name="Murray T.D."/>
            <person name="Luster D.G."/>
            <person name="Schneider W.L."/>
            <person name="Rogers E."/>
            <person name="Andreote F.D."/>
            <person name="Grunwald N.J."/>
            <person name="Putnam M.L."/>
            <person name="Chang J.H."/>
        </authorList>
    </citation>
    <scope>NUCLEOTIDE SEQUENCE [LARGE SCALE GENOMIC DNA]</scope>
    <source>
        <strain evidence="1 2">NCCPB 2253</strain>
    </source>
</reference>
<evidence type="ECO:0000313" key="2">
    <source>
        <dbReference type="Proteomes" id="UP000283946"/>
    </source>
</evidence>
<evidence type="ECO:0000313" key="1">
    <source>
        <dbReference type="EMBL" id="AZZ55032.1"/>
    </source>
</evidence>